<dbReference type="InterPro" id="IPR050388">
    <property type="entry name" value="ABC_Ni/Peptide_Import"/>
</dbReference>
<dbReference type="InterPro" id="IPR027417">
    <property type="entry name" value="P-loop_NTPase"/>
</dbReference>
<comment type="similarity">
    <text evidence="2">Belongs to the ABC transporter superfamily.</text>
</comment>
<dbReference type="SMART" id="SM00382">
    <property type="entry name" value="AAA"/>
    <property type="match status" value="2"/>
</dbReference>
<keyword evidence="4" id="KW-1003">Cell membrane</keyword>
<organism evidence="9 10">
    <name type="scientific">Actinokineospora spheciospongiae</name>
    <dbReference type="NCBI Taxonomy" id="909613"/>
    <lineage>
        <taxon>Bacteria</taxon>
        <taxon>Bacillati</taxon>
        <taxon>Actinomycetota</taxon>
        <taxon>Actinomycetes</taxon>
        <taxon>Pseudonocardiales</taxon>
        <taxon>Pseudonocardiaceae</taxon>
        <taxon>Actinokineospora</taxon>
    </lineage>
</organism>
<evidence type="ECO:0000256" key="6">
    <source>
        <dbReference type="ARBA" id="ARBA00022840"/>
    </source>
</evidence>
<keyword evidence="10" id="KW-1185">Reference proteome</keyword>
<keyword evidence="3" id="KW-0813">Transport</keyword>
<dbReference type="CDD" id="cd03257">
    <property type="entry name" value="ABC_NikE_OppD_transporters"/>
    <property type="match status" value="2"/>
</dbReference>
<evidence type="ECO:0000256" key="4">
    <source>
        <dbReference type="ARBA" id="ARBA00022475"/>
    </source>
</evidence>
<dbReference type="PROSITE" id="PS50893">
    <property type="entry name" value="ABC_TRANSPORTER_2"/>
    <property type="match status" value="2"/>
</dbReference>
<evidence type="ECO:0000256" key="7">
    <source>
        <dbReference type="ARBA" id="ARBA00023136"/>
    </source>
</evidence>
<comment type="subcellular location">
    <subcellularLocation>
        <location evidence="1">Cell membrane</location>
        <topology evidence="1">Peripheral membrane protein</topology>
    </subcellularLocation>
</comment>
<dbReference type="GO" id="GO:0015833">
    <property type="term" value="P:peptide transport"/>
    <property type="evidence" value="ECO:0007669"/>
    <property type="project" value="InterPro"/>
</dbReference>
<accession>W7IQV0</accession>
<dbReference type="InterPro" id="IPR013563">
    <property type="entry name" value="Oligopep_ABC_C"/>
</dbReference>
<protein>
    <submittedName>
        <fullName evidence="9">Dipeptide transport ATP-binding protein DppD</fullName>
    </submittedName>
</protein>
<dbReference type="Pfam" id="PF00005">
    <property type="entry name" value="ABC_tran"/>
    <property type="match status" value="2"/>
</dbReference>
<dbReference type="Pfam" id="PF08352">
    <property type="entry name" value="oligo_HPY"/>
    <property type="match status" value="2"/>
</dbReference>
<evidence type="ECO:0000256" key="5">
    <source>
        <dbReference type="ARBA" id="ARBA00022741"/>
    </source>
</evidence>
<keyword evidence="6 9" id="KW-0067">ATP-binding</keyword>
<dbReference type="EMBL" id="AYXG01000051">
    <property type="protein sequence ID" value="EWC63270.1"/>
    <property type="molecule type" value="Genomic_DNA"/>
</dbReference>
<dbReference type="NCBIfam" id="NF008453">
    <property type="entry name" value="PRK11308.1"/>
    <property type="match status" value="2"/>
</dbReference>
<proteinExistence type="inferred from homology"/>
<dbReference type="InterPro" id="IPR003439">
    <property type="entry name" value="ABC_transporter-like_ATP-bd"/>
</dbReference>
<gene>
    <name evidence="9" type="ORF">UO65_1484</name>
</gene>
<evidence type="ECO:0000313" key="10">
    <source>
        <dbReference type="Proteomes" id="UP000019277"/>
    </source>
</evidence>
<sequence length="531" mass="56672">MTDSVLTVDGLTVDFGPTPAVRGVGFRIDPGEVVALVGESGSGKSVTARAVLGLLPGTATVRGSARLGERELIGAPEPTLRQVRGREVSMVFQDPATALNPVFTIGRQLRTTLRAHRRLTRAQADAEAVRLLDLVGIPDPAARTRHYPHQLSGGQRQRVVIAIALANDPRLIIADEPTTALDVTVQAEILALLRDLRDRLGTAILLITHNMGVVAELADRVVVLRDGLVEEDAPVHRLFSAPARPYTRLLLDSVPRLGHRPPATPVTTDTDALRLTDLVVTYPGGRGRPDFRAVDGVTLRVGRGEVVGLVGESGSGKSTIGRVAAGLLRPTSGSARLLDEPLEELSRRDLRAARARLGFAFQDPGSSLDPLLTVAECIAEPLRIHGVDGATHRIPELLDAVRLPATHATRKPTELSGGQRQRVGLARALALHPDLLVADEPTSALDVSVQAAILELLADLQRDLGFACLFISHDLAVVDSLAHRVIVLRAGKVEEEGPHDEVLRNPRADYTRRLVAAVPAPAPPLTAASTH</sequence>
<evidence type="ECO:0000256" key="2">
    <source>
        <dbReference type="ARBA" id="ARBA00005417"/>
    </source>
</evidence>
<dbReference type="GO" id="GO:0005524">
    <property type="term" value="F:ATP binding"/>
    <property type="evidence" value="ECO:0007669"/>
    <property type="project" value="UniProtKB-KW"/>
</dbReference>
<evidence type="ECO:0000256" key="3">
    <source>
        <dbReference type="ARBA" id="ARBA00022448"/>
    </source>
</evidence>
<feature type="domain" description="ABC transporter" evidence="8">
    <location>
        <begin position="6"/>
        <end position="251"/>
    </location>
</feature>
<dbReference type="PATRIC" id="fig|909613.9.peg.1496"/>
<comment type="caution">
    <text evidence="9">The sequence shown here is derived from an EMBL/GenBank/DDBJ whole genome shotgun (WGS) entry which is preliminary data.</text>
</comment>
<dbReference type="Gene3D" id="3.40.50.300">
    <property type="entry name" value="P-loop containing nucleotide triphosphate hydrolases"/>
    <property type="match status" value="2"/>
</dbReference>
<reference evidence="9 10" key="1">
    <citation type="journal article" date="2014" name="Genome Announc.">
        <title>Draft Genome Sequence of the Antitrypanosomally Active Sponge-Associated Bacterium Actinokineospora sp. Strain EG49.</title>
        <authorList>
            <person name="Harjes J."/>
            <person name="Ryu T."/>
            <person name="Abdelmohsen U.R."/>
            <person name="Moitinho-Silva L."/>
            <person name="Horn H."/>
            <person name="Ravasi T."/>
            <person name="Hentschel U."/>
        </authorList>
    </citation>
    <scope>NUCLEOTIDE SEQUENCE [LARGE SCALE GENOMIC DNA]</scope>
    <source>
        <strain evidence="9 10">EG49</strain>
    </source>
</reference>
<dbReference type="Proteomes" id="UP000019277">
    <property type="component" value="Unassembled WGS sequence"/>
</dbReference>
<dbReference type="GO" id="GO:0005886">
    <property type="term" value="C:plasma membrane"/>
    <property type="evidence" value="ECO:0007669"/>
    <property type="project" value="UniProtKB-SubCell"/>
</dbReference>
<dbReference type="OrthoDB" id="3169708at2"/>
<name>W7IQV0_9PSEU</name>
<keyword evidence="5" id="KW-0547">Nucleotide-binding</keyword>
<dbReference type="NCBIfam" id="NF007739">
    <property type="entry name" value="PRK10419.1"/>
    <property type="match status" value="2"/>
</dbReference>
<keyword evidence="7" id="KW-0472">Membrane</keyword>
<evidence type="ECO:0000256" key="1">
    <source>
        <dbReference type="ARBA" id="ARBA00004202"/>
    </source>
</evidence>
<dbReference type="PANTHER" id="PTHR43297">
    <property type="entry name" value="OLIGOPEPTIDE TRANSPORT ATP-BINDING PROTEIN APPD"/>
    <property type="match status" value="1"/>
</dbReference>
<feature type="domain" description="ABC transporter" evidence="8">
    <location>
        <begin position="273"/>
        <end position="515"/>
    </location>
</feature>
<dbReference type="STRING" id="909613.UO65_1484"/>
<dbReference type="PROSITE" id="PS00211">
    <property type="entry name" value="ABC_TRANSPORTER_1"/>
    <property type="match status" value="2"/>
</dbReference>
<evidence type="ECO:0000313" key="9">
    <source>
        <dbReference type="EMBL" id="EWC63270.1"/>
    </source>
</evidence>
<dbReference type="RefSeq" id="WP_035279909.1">
    <property type="nucleotide sequence ID" value="NZ_AYXG01000051.1"/>
</dbReference>
<dbReference type="InterPro" id="IPR003593">
    <property type="entry name" value="AAA+_ATPase"/>
</dbReference>
<dbReference type="AlphaFoldDB" id="W7IQV0"/>
<dbReference type="PANTHER" id="PTHR43297:SF2">
    <property type="entry name" value="DIPEPTIDE TRANSPORT ATP-BINDING PROTEIN DPPD"/>
    <property type="match status" value="1"/>
</dbReference>
<dbReference type="eggNOG" id="COG4172">
    <property type="taxonomic scope" value="Bacteria"/>
</dbReference>
<evidence type="ECO:0000259" key="8">
    <source>
        <dbReference type="PROSITE" id="PS50893"/>
    </source>
</evidence>
<dbReference type="InterPro" id="IPR017871">
    <property type="entry name" value="ABC_transporter-like_CS"/>
</dbReference>
<dbReference type="GO" id="GO:0016887">
    <property type="term" value="F:ATP hydrolysis activity"/>
    <property type="evidence" value="ECO:0007669"/>
    <property type="project" value="InterPro"/>
</dbReference>
<dbReference type="SUPFAM" id="SSF52540">
    <property type="entry name" value="P-loop containing nucleoside triphosphate hydrolases"/>
    <property type="match status" value="2"/>
</dbReference>
<dbReference type="FunFam" id="3.40.50.300:FF:000016">
    <property type="entry name" value="Oligopeptide ABC transporter ATP-binding component"/>
    <property type="match status" value="1"/>
</dbReference>